<dbReference type="RefSeq" id="WP_150618624.1">
    <property type="nucleotide sequence ID" value="NZ_CABPSM010000001.1"/>
</dbReference>
<proteinExistence type="predicted"/>
<name>A0A5E4R6W9_9BURK</name>
<keyword evidence="2" id="KW-1185">Reference proteome</keyword>
<evidence type="ECO:0000313" key="2">
    <source>
        <dbReference type="Proteomes" id="UP000343317"/>
    </source>
</evidence>
<reference evidence="1 2" key="1">
    <citation type="submission" date="2019-08" db="EMBL/GenBank/DDBJ databases">
        <authorList>
            <person name="Peeters C."/>
        </authorList>
    </citation>
    <scope>NUCLEOTIDE SEQUENCE [LARGE SCALE GENOMIC DNA]</scope>
    <source>
        <strain evidence="1 2">LMG 31112</strain>
    </source>
</reference>
<dbReference type="EMBL" id="CABPSM010000001">
    <property type="protein sequence ID" value="VVD59106.1"/>
    <property type="molecule type" value="Genomic_DNA"/>
</dbReference>
<organism evidence="1 2">
    <name type="scientific">Pandoraea horticolens</name>
    <dbReference type="NCBI Taxonomy" id="2508298"/>
    <lineage>
        <taxon>Bacteria</taxon>
        <taxon>Pseudomonadati</taxon>
        <taxon>Pseudomonadota</taxon>
        <taxon>Betaproteobacteria</taxon>
        <taxon>Burkholderiales</taxon>
        <taxon>Burkholderiaceae</taxon>
        <taxon>Pandoraea</taxon>
    </lineage>
</organism>
<dbReference type="Proteomes" id="UP000343317">
    <property type="component" value="Unassembled WGS sequence"/>
</dbReference>
<dbReference type="AlphaFoldDB" id="A0A5E4R6W9"/>
<accession>A0A5E4R6W9</accession>
<protein>
    <submittedName>
        <fullName evidence="1">Uncharacterized protein</fullName>
    </submittedName>
</protein>
<evidence type="ECO:0000313" key="1">
    <source>
        <dbReference type="EMBL" id="VVD59106.1"/>
    </source>
</evidence>
<gene>
    <name evidence="1" type="ORF">PHO31112_00008</name>
</gene>
<sequence length="157" mass="17110">MSTVRRDIRSVPFRDAADTWSAVVDLITASSPNEDARKELMSVTGILASAITDQTPKSSPIVVTCDGARTRIYCLYDDDALDESSNEAKLGFDATKGNWQVSVAVDTDDLSWIQAALKKQTRRVVARDMDSGFVVDADKKSANVSTVMLDLEGFLKS</sequence>